<dbReference type="SUPFAM" id="SSF54427">
    <property type="entry name" value="NTF2-like"/>
    <property type="match status" value="1"/>
</dbReference>
<dbReference type="Gene3D" id="3.10.450.50">
    <property type="match status" value="1"/>
</dbReference>
<dbReference type="Pfam" id="PF12893">
    <property type="entry name" value="Lumazine_bd_2"/>
    <property type="match status" value="1"/>
</dbReference>
<dbReference type="EMBL" id="VLPL01000006">
    <property type="protein sequence ID" value="TSJ42029.1"/>
    <property type="molecule type" value="Genomic_DNA"/>
</dbReference>
<dbReference type="InterPro" id="IPR032710">
    <property type="entry name" value="NTF2-like_dom_sf"/>
</dbReference>
<gene>
    <name evidence="1" type="ORF">FO442_13135</name>
</gene>
<comment type="caution">
    <text evidence="1">The sequence shown here is derived from an EMBL/GenBank/DDBJ whole genome shotgun (WGS) entry which is preliminary data.</text>
</comment>
<evidence type="ECO:0000313" key="1">
    <source>
        <dbReference type="EMBL" id="TSJ42029.1"/>
    </source>
</evidence>
<dbReference type="AlphaFoldDB" id="A0A556MQK4"/>
<keyword evidence="2" id="KW-1185">Reference proteome</keyword>
<dbReference type="OrthoDB" id="117186at2"/>
<dbReference type="Proteomes" id="UP000316008">
    <property type="component" value="Unassembled WGS sequence"/>
</dbReference>
<name>A0A556MQK4_9FLAO</name>
<protein>
    <submittedName>
        <fullName evidence="1">Nuclear transport factor 2 family protein</fullName>
    </submittedName>
</protein>
<organism evidence="1 2">
    <name type="scientific">Fluviicola chungangensis</name>
    <dbReference type="NCBI Taxonomy" id="2597671"/>
    <lineage>
        <taxon>Bacteria</taxon>
        <taxon>Pseudomonadati</taxon>
        <taxon>Bacteroidota</taxon>
        <taxon>Flavobacteriia</taxon>
        <taxon>Flavobacteriales</taxon>
        <taxon>Crocinitomicaceae</taxon>
        <taxon>Fluviicola</taxon>
    </lineage>
</organism>
<proteinExistence type="predicted"/>
<sequence>MKRFIFLLVFLPFYAQSQNQEKEVRDVIDHLFKGMSTGDSAVVRKLFLPNATLNTCFLTTQGEAKLHRDSIAAFLNSIGTPHKQVWDERILSCEIKIDGNLAAVWTDYAFYVDNIYSHEGVNAFQLVKTDGEWKILIITDTRRKK</sequence>
<reference evidence="1 2" key="1">
    <citation type="submission" date="2019-07" db="EMBL/GenBank/DDBJ databases">
        <authorList>
            <person name="Huq M.A."/>
        </authorList>
    </citation>
    <scope>NUCLEOTIDE SEQUENCE [LARGE SCALE GENOMIC DNA]</scope>
    <source>
        <strain evidence="1 2">MAH-3</strain>
    </source>
</reference>
<accession>A0A556MQK4</accession>
<dbReference type="InterPro" id="IPR039437">
    <property type="entry name" value="FrzH/put_lumazine-bd"/>
</dbReference>
<evidence type="ECO:0000313" key="2">
    <source>
        <dbReference type="Proteomes" id="UP000316008"/>
    </source>
</evidence>
<dbReference type="RefSeq" id="WP_144333660.1">
    <property type="nucleotide sequence ID" value="NZ_VLPL01000006.1"/>
</dbReference>